<evidence type="ECO:0000256" key="5">
    <source>
        <dbReference type="ARBA" id="ARBA00023136"/>
    </source>
</evidence>
<keyword evidence="4 7" id="KW-0808">Transferase</keyword>
<keyword evidence="5" id="KW-0472">Membrane</keyword>
<organism evidence="7 8">
    <name type="scientific">Hymenobacter bucti</name>
    <dbReference type="NCBI Taxonomy" id="1844114"/>
    <lineage>
        <taxon>Bacteria</taxon>
        <taxon>Pseudomonadati</taxon>
        <taxon>Bacteroidota</taxon>
        <taxon>Cytophagia</taxon>
        <taxon>Cytophagales</taxon>
        <taxon>Hymenobacteraceae</taxon>
        <taxon>Hymenobacter</taxon>
    </lineage>
</organism>
<dbReference type="InterPro" id="IPR029044">
    <property type="entry name" value="Nucleotide-diphossugar_trans"/>
</dbReference>
<dbReference type="EC" id="2.4.-.-" evidence="7"/>
<dbReference type="Pfam" id="PF00535">
    <property type="entry name" value="Glycos_transf_2"/>
    <property type="match status" value="1"/>
</dbReference>
<keyword evidence="3 7" id="KW-0328">Glycosyltransferase</keyword>
<dbReference type="Proteomes" id="UP001597197">
    <property type="component" value="Unassembled WGS sequence"/>
</dbReference>
<protein>
    <submittedName>
        <fullName evidence="7">Glycosyltransferase</fullName>
        <ecNumber evidence="7">2.4.-.-</ecNumber>
    </submittedName>
</protein>
<dbReference type="InterPro" id="IPR001173">
    <property type="entry name" value="Glyco_trans_2-like"/>
</dbReference>
<sequence length="439" mass="47722">MSNFATPARFHAAREAMATATLLPWPVQLPRPLTTPAQLARALWRQLPPPAAGLQACVIIPAKDEAHNLPATLAALAAQTELNGTPLPAGCLEVIVLANNCQDSTAAVVRQLAHCYPSLALHVAELQLPGELAHVGQARRLLMDAAATRLEDTAGPGGLILSTDADTLVAPDWLAACRAEVAAGAAAVGGRILTRPGAPEPEELVAVNPCSEPLVSQALAVRRTQLRDATYHLLRNQLECLLDPCQHDPWPRHHQHFGASLALTVAAYRQVGGLPVVRYLEDEALWRALCRHDLPVRHSPRVRVSTSARQQGRVEVGLSWQLREWATNAQEQREPEVECPRQLAAVWQARCELRAYWQGRCQPTPAGFREWALILRVQAGLLYEKLHAAKSFGAFWEWVLGTRASGVSVHSPITCVPLSEAVAWLRQAVRQGVAVSSSI</sequence>
<reference evidence="8" key="1">
    <citation type="journal article" date="2019" name="Int. J. Syst. Evol. Microbiol.">
        <title>The Global Catalogue of Microorganisms (GCM) 10K type strain sequencing project: providing services to taxonomists for standard genome sequencing and annotation.</title>
        <authorList>
            <consortium name="The Broad Institute Genomics Platform"/>
            <consortium name="The Broad Institute Genome Sequencing Center for Infectious Disease"/>
            <person name="Wu L."/>
            <person name="Ma J."/>
        </authorList>
    </citation>
    <scope>NUCLEOTIDE SEQUENCE [LARGE SCALE GENOMIC DNA]</scope>
    <source>
        <strain evidence="8">CGMCC 1.15795</strain>
    </source>
</reference>
<keyword evidence="2" id="KW-1003">Cell membrane</keyword>
<dbReference type="PANTHER" id="PTHR43646:SF2">
    <property type="entry name" value="GLYCOSYLTRANSFERASE 2-LIKE DOMAIN-CONTAINING PROTEIN"/>
    <property type="match status" value="1"/>
</dbReference>
<dbReference type="PANTHER" id="PTHR43646">
    <property type="entry name" value="GLYCOSYLTRANSFERASE"/>
    <property type="match status" value="1"/>
</dbReference>
<proteinExistence type="predicted"/>
<gene>
    <name evidence="7" type="ORF">ACFSDX_22260</name>
</gene>
<evidence type="ECO:0000256" key="1">
    <source>
        <dbReference type="ARBA" id="ARBA00004236"/>
    </source>
</evidence>
<keyword evidence="8" id="KW-1185">Reference proteome</keyword>
<evidence type="ECO:0000259" key="6">
    <source>
        <dbReference type="Pfam" id="PF00535"/>
    </source>
</evidence>
<comment type="caution">
    <text evidence="7">The sequence shown here is derived from an EMBL/GenBank/DDBJ whole genome shotgun (WGS) entry which is preliminary data.</text>
</comment>
<dbReference type="CDD" id="cd00761">
    <property type="entry name" value="Glyco_tranf_GTA_type"/>
    <property type="match status" value="1"/>
</dbReference>
<evidence type="ECO:0000256" key="3">
    <source>
        <dbReference type="ARBA" id="ARBA00022676"/>
    </source>
</evidence>
<evidence type="ECO:0000313" key="7">
    <source>
        <dbReference type="EMBL" id="MFD1875174.1"/>
    </source>
</evidence>
<name>A0ABW4QZY5_9BACT</name>
<dbReference type="SUPFAM" id="SSF53448">
    <property type="entry name" value="Nucleotide-diphospho-sugar transferases"/>
    <property type="match status" value="1"/>
</dbReference>
<comment type="subcellular location">
    <subcellularLocation>
        <location evidence="1">Cell membrane</location>
    </subcellularLocation>
</comment>
<dbReference type="EMBL" id="JBHUFD010000018">
    <property type="protein sequence ID" value="MFD1875174.1"/>
    <property type="molecule type" value="Genomic_DNA"/>
</dbReference>
<accession>A0ABW4QZY5</accession>
<evidence type="ECO:0000256" key="4">
    <source>
        <dbReference type="ARBA" id="ARBA00022679"/>
    </source>
</evidence>
<dbReference type="RefSeq" id="WP_382317614.1">
    <property type="nucleotide sequence ID" value="NZ_JBHUFD010000018.1"/>
</dbReference>
<feature type="domain" description="Glycosyltransferase 2-like" evidence="6">
    <location>
        <begin position="57"/>
        <end position="198"/>
    </location>
</feature>
<dbReference type="GO" id="GO:0016757">
    <property type="term" value="F:glycosyltransferase activity"/>
    <property type="evidence" value="ECO:0007669"/>
    <property type="project" value="UniProtKB-KW"/>
</dbReference>
<dbReference type="Gene3D" id="3.90.550.10">
    <property type="entry name" value="Spore Coat Polysaccharide Biosynthesis Protein SpsA, Chain A"/>
    <property type="match status" value="1"/>
</dbReference>
<evidence type="ECO:0000256" key="2">
    <source>
        <dbReference type="ARBA" id="ARBA00022475"/>
    </source>
</evidence>
<evidence type="ECO:0000313" key="8">
    <source>
        <dbReference type="Proteomes" id="UP001597197"/>
    </source>
</evidence>